<dbReference type="EMBL" id="NXIG01000013">
    <property type="protein sequence ID" value="RXI29230.1"/>
    <property type="molecule type" value="Genomic_DNA"/>
</dbReference>
<evidence type="ECO:0000256" key="3">
    <source>
        <dbReference type="ARBA" id="ARBA00023157"/>
    </source>
</evidence>
<name>A0A347U6Y3_9BACT</name>
<comment type="catalytic activity">
    <reaction evidence="1">
        <text>a beta-lactam + H2O = a substituted beta-amino acid</text>
        <dbReference type="Rhea" id="RHEA:20401"/>
        <dbReference type="ChEBI" id="CHEBI:15377"/>
        <dbReference type="ChEBI" id="CHEBI:35627"/>
        <dbReference type="ChEBI" id="CHEBI:140347"/>
        <dbReference type="EC" id="3.5.2.6"/>
    </reaction>
</comment>
<accession>A0A347U6Y3</accession>
<dbReference type="PANTHER" id="PTHR11102">
    <property type="entry name" value="SEL-1-LIKE PROTEIN"/>
    <property type="match status" value="1"/>
</dbReference>
<proteinExistence type="predicted"/>
<evidence type="ECO:0000313" key="8">
    <source>
        <dbReference type="Proteomes" id="UP000262582"/>
    </source>
</evidence>
<dbReference type="Proteomes" id="UP000290588">
    <property type="component" value="Unassembled WGS sequence"/>
</dbReference>
<evidence type="ECO:0000313" key="7">
    <source>
        <dbReference type="EMBL" id="RXI29230.1"/>
    </source>
</evidence>
<dbReference type="SMART" id="SM00671">
    <property type="entry name" value="SEL1"/>
    <property type="match status" value="4"/>
</dbReference>
<dbReference type="EMBL" id="CP032097">
    <property type="protein sequence ID" value="AXX94611.1"/>
    <property type="molecule type" value="Genomic_DNA"/>
</dbReference>
<dbReference type="KEGG" id="aell:AELL_0932"/>
<dbReference type="PANTHER" id="PTHR11102:SF160">
    <property type="entry name" value="ERAD-ASSOCIATED E3 UBIQUITIN-PROTEIN LIGASE COMPONENT HRD3"/>
    <property type="match status" value="1"/>
</dbReference>
<feature type="chain" id="PRO_5044584734" description="beta-lactamase" evidence="5">
    <location>
        <begin position="20"/>
        <end position="222"/>
    </location>
</feature>
<reference evidence="7 9" key="1">
    <citation type="submission" date="2017-09" db="EMBL/GenBank/DDBJ databases">
        <title>Genomics of the genus Arcobacter.</title>
        <authorList>
            <person name="Perez-Cataluna A."/>
            <person name="Figueras M.J."/>
            <person name="Salas-Masso N."/>
        </authorList>
    </citation>
    <scope>NUCLEOTIDE SEQUENCE [LARGE SCALE GENOMIC DNA]</scope>
    <source>
        <strain evidence="7 9">CECT 7837</strain>
    </source>
</reference>
<evidence type="ECO:0000256" key="2">
    <source>
        <dbReference type="ARBA" id="ARBA00012865"/>
    </source>
</evidence>
<dbReference type="AlphaFoldDB" id="A0A347U6Y3"/>
<dbReference type="GO" id="GO:0046677">
    <property type="term" value="P:response to antibiotic"/>
    <property type="evidence" value="ECO:0007669"/>
    <property type="project" value="UniProtKB-KW"/>
</dbReference>
<dbReference type="OrthoDB" id="5343110at2"/>
<dbReference type="RefSeq" id="WP_118916829.1">
    <property type="nucleotide sequence ID" value="NZ_CP032097.1"/>
</dbReference>
<keyword evidence="5" id="KW-0732">Signal</keyword>
<dbReference type="InterPro" id="IPR006597">
    <property type="entry name" value="Sel1-like"/>
</dbReference>
<dbReference type="Proteomes" id="UP000262582">
    <property type="component" value="Chromosome"/>
</dbReference>
<keyword evidence="3" id="KW-1015">Disulfide bond</keyword>
<reference evidence="6 8" key="2">
    <citation type="submission" date="2018-08" db="EMBL/GenBank/DDBJ databases">
        <title>Complete genome of the Arcobacter ellisii type strain LMG 26155.</title>
        <authorList>
            <person name="Miller W.G."/>
            <person name="Yee E."/>
            <person name="Bono J.L."/>
        </authorList>
    </citation>
    <scope>NUCLEOTIDE SEQUENCE [LARGE SCALE GENOMIC DNA]</scope>
    <source>
        <strain evidence="6 8">LMG 26155</strain>
    </source>
</reference>
<evidence type="ECO:0000313" key="6">
    <source>
        <dbReference type="EMBL" id="AXX94611.1"/>
    </source>
</evidence>
<evidence type="ECO:0000313" key="9">
    <source>
        <dbReference type="Proteomes" id="UP000290588"/>
    </source>
</evidence>
<sequence length="222" mass="25400">MKKLVLSLFVLVTLSNAMTFEEVYTIHKVQGTMKALSYYKDLENENNPKAIHELGLIYLKGDGIAKNINKAVEYFTKASELGNLESTYILGKIHLSKSTHHYNLVKAYNNFVEAANKGHAKSQMMIGRFLLMGEIVDKDYEKALHYFKLASKQKEYEANCYIAYMYAAGMGVFPNFGRAHIFAKDGFEKKDKLCVKVWNDYNLGKYPKDDGFRIGDYNEPVK</sequence>
<dbReference type="GO" id="GO:0008800">
    <property type="term" value="F:beta-lactamase activity"/>
    <property type="evidence" value="ECO:0007669"/>
    <property type="project" value="UniProtKB-EC"/>
</dbReference>
<feature type="signal peptide" evidence="5">
    <location>
        <begin position="1"/>
        <end position="19"/>
    </location>
</feature>
<evidence type="ECO:0000256" key="1">
    <source>
        <dbReference type="ARBA" id="ARBA00001526"/>
    </source>
</evidence>
<dbReference type="SUPFAM" id="SSF81901">
    <property type="entry name" value="HCP-like"/>
    <property type="match status" value="1"/>
</dbReference>
<keyword evidence="4" id="KW-0046">Antibiotic resistance</keyword>
<keyword evidence="8" id="KW-1185">Reference proteome</keyword>
<organism evidence="7 9">
    <name type="scientific">Arcobacter ellisii</name>
    <dbReference type="NCBI Taxonomy" id="913109"/>
    <lineage>
        <taxon>Bacteria</taxon>
        <taxon>Pseudomonadati</taxon>
        <taxon>Campylobacterota</taxon>
        <taxon>Epsilonproteobacteria</taxon>
        <taxon>Campylobacterales</taxon>
        <taxon>Arcobacteraceae</taxon>
        <taxon>Arcobacter</taxon>
    </lineage>
</organism>
<evidence type="ECO:0000256" key="5">
    <source>
        <dbReference type="SAM" id="SignalP"/>
    </source>
</evidence>
<dbReference type="Gene3D" id="1.25.40.10">
    <property type="entry name" value="Tetratricopeptide repeat domain"/>
    <property type="match status" value="1"/>
</dbReference>
<gene>
    <name evidence="6" type="ORF">AELL_0932</name>
    <name evidence="7" type="ORF">CP962_11680</name>
</gene>
<evidence type="ECO:0000256" key="4">
    <source>
        <dbReference type="ARBA" id="ARBA00023251"/>
    </source>
</evidence>
<dbReference type="Pfam" id="PF08238">
    <property type="entry name" value="Sel1"/>
    <property type="match status" value="3"/>
</dbReference>
<dbReference type="InterPro" id="IPR011990">
    <property type="entry name" value="TPR-like_helical_dom_sf"/>
</dbReference>
<dbReference type="InterPro" id="IPR050767">
    <property type="entry name" value="Sel1_AlgK"/>
</dbReference>
<protein>
    <recommendedName>
        <fullName evidence="2">beta-lactamase</fullName>
        <ecNumber evidence="2">3.5.2.6</ecNumber>
    </recommendedName>
</protein>
<dbReference type="EC" id="3.5.2.6" evidence="2"/>